<keyword evidence="1" id="KW-1133">Transmembrane helix</keyword>
<dbReference type="AlphaFoldDB" id="A0A841T5X6"/>
<evidence type="ECO:0008006" key="4">
    <source>
        <dbReference type="Google" id="ProtNLM"/>
    </source>
</evidence>
<keyword evidence="3" id="KW-1185">Reference proteome</keyword>
<keyword evidence="1" id="KW-0812">Transmembrane</keyword>
<organism evidence="2 3">
    <name type="scientific">Cohnella thailandensis</name>
    <dbReference type="NCBI Taxonomy" id="557557"/>
    <lineage>
        <taxon>Bacteria</taxon>
        <taxon>Bacillati</taxon>
        <taxon>Bacillota</taxon>
        <taxon>Bacilli</taxon>
        <taxon>Bacillales</taxon>
        <taxon>Paenibacillaceae</taxon>
        <taxon>Cohnella</taxon>
    </lineage>
</organism>
<comment type="caution">
    <text evidence="2">The sequence shown here is derived from an EMBL/GenBank/DDBJ whole genome shotgun (WGS) entry which is preliminary data.</text>
</comment>
<reference evidence="2 3" key="1">
    <citation type="submission" date="2020-08" db="EMBL/GenBank/DDBJ databases">
        <title>Cohnella phylogeny.</title>
        <authorList>
            <person name="Dunlap C."/>
        </authorList>
    </citation>
    <scope>NUCLEOTIDE SEQUENCE [LARGE SCALE GENOMIC DNA]</scope>
    <source>
        <strain evidence="2 3">DSM 25241</strain>
    </source>
</reference>
<proteinExistence type="predicted"/>
<feature type="transmembrane region" description="Helical" evidence="1">
    <location>
        <begin position="68"/>
        <end position="86"/>
    </location>
</feature>
<dbReference type="Proteomes" id="UP000535838">
    <property type="component" value="Unassembled WGS sequence"/>
</dbReference>
<dbReference type="EMBL" id="JACJVQ010000023">
    <property type="protein sequence ID" value="MBB6637480.1"/>
    <property type="molecule type" value="Genomic_DNA"/>
</dbReference>
<dbReference type="RefSeq" id="WP_185122694.1">
    <property type="nucleotide sequence ID" value="NZ_JACJVQ010000023.1"/>
</dbReference>
<accession>A0A841T5X6</accession>
<sequence length="152" mass="16783">MDKPSRVAEALLWSIAFPGFGQFRNGKYIKGILLILLEILINVNSRLNLLIIASFHGDIRTSIALTNYEWLMFYPCVYMFGMWDAYKDAGGGTKPFAVFPFAFGAFFATVGVIYSQDFLGAMWLGLCGLAVGLAAGMGLQYLLWSRSAIPSD</sequence>
<protein>
    <recommendedName>
        <fullName evidence="4">DUF5683 domain-containing protein</fullName>
    </recommendedName>
</protein>
<feature type="transmembrane region" description="Helical" evidence="1">
    <location>
        <begin position="98"/>
        <end position="115"/>
    </location>
</feature>
<feature type="transmembrane region" description="Helical" evidence="1">
    <location>
        <begin position="121"/>
        <end position="144"/>
    </location>
</feature>
<gene>
    <name evidence="2" type="ORF">H7B67_25405</name>
</gene>
<evidence type="ECO:0000256" key="1">
    <source>
        <dbReference type="SAM" id="Phobius"/>
    </source>
</evidence>
<evidence type="ECO:0000313" key="2">
    <source>
        <dbReference type="EMBL" id="MBB6637480.1"/>
    </source>
</evidence>
<keyword evidence="1" id="KW-0472">Membrane</keyword>
<name>A0A841T5X6_9BACL</name>
<evidence type="ECO:0000313" key="3">
    <source>
        <dbReference type="Proteomes" id="UP000535838"/>
    </source>
</evidence>